<organism evidence="2 3">
    <name type="scientific">Eremothecium sinecaudum</name>
    <dbReference type="NCBI Taxonomy" id="45286"/>
    <lineage>
        <taxon>Eukaryota</taxon>
        <taxon>Fungi</taxon>
        <taxon>Dikarya</taxon>
        <taxon>Ascomycota</taxon>
        <taxon>Saccharomycotina</taxon>
        <taxon>Saccharomycetes</taxon>
        <taxon>Saccharomycetales</taxon>
        <taxon>Saccharomycetaceae</taxon>
        <taxon>Eremothecium</taxon>
    </lineage>
</organism>
<feature type="region of interest" description="Disordered" evidence="1">
    <location>
        <begin position="205"/>
        <end position="235"/>
    </location>
</feature>
<dbReference type="Proteomes" id="UP000243052">
    <property type="component" value="Chromosome iv"/>
</dbReference>
<keyword evidence="3" id="KW-1185">Reference proteome</keyword>
<proteinExistence type="predicted"/>
<protein>
    <submittedName>
        <fullName evidence="2">HDL100Wp</fullName>
    </submittedName>
</protein>
<dbReference type="AlphaFoldDB" id="A0A0X8HSI3"/>
<dbReference type="GeneID" id="28723899"/>
<dbReference type="EMBL" id="CP014244">
    <property type="protein sequence ID" value="AMD20644.1"/>
    <property type="molecule type" value="Genomic_DNA"/>
</dbReference>
<dbReference type="RefSeq" id="XP_017987640.1">
    <property type="nucleotide sequence ID" value="XM_018131782.1"/>
</dbReference>
<evidence type="ECO:0000256" key="1">
    <source>
        <dbReference type="SAM" id="MobiDB-lite"/>
    </source>
</evidence>
<gene>
    <name evidence="2" type="ORF">AW171_hschr42546</name>
</gene>
<dbReference type="STRING" id="45286.A0A0X8HSI3"/>
<evidence type="ECO:0000313" key="3">
    <source>
        <dbReference type="Proteomes" id="UP000243052"/>
    </source>
</evidence>
<evidence type="ECO:0000313" key="2">
    <source>
        <dbReference type="EMBL" id="AMD20644.1"/>
    </source>
</evidence>
<sequence>MASSKRVPQVGMLKKESCAGAKRISEQVIVENQRGITLFGYPFFSSKLLIPKVDPPQFHTEKDRQPISTATSNYYGNTNNKLLLPLNFKCSMGLTEEVGEGSAQVECVGERDDEFAWFVSMDYHGNYDIDDQGWCYSWSFRSKYWKGKNGFVRKRFWVRLPTRNGQLGYCAHYLLERGKKRSIRGQSMRRGEGVCEHEDGSEYYYDEETGDDRSATKPDTVPHTQLPQKQPPQIGCSQQINESRLTEYLYDYYSDQDMDERQRQGSESSYSTELYNQMEFYSLYQLCGDFGVTEQLQQLVLQLKKLPLDRQKFELLDEFVQNKLSPLGLQDLRRIVSDPKLGFAELVLQTFQFDVSRRKFLDKWVSSLLQDTRQQLSLR</sequence>
<reference evidence="2 3" key="1">
    <citation type="submission" date="2016-01" db="EMBL/GenBank/DDBJ databases">
        <title>Genome sequence of the yeast Holleya sinecauda.</title>
        <authorList>
            <person name="Dietrich F.S."/>
        </authorList>
    </citation>
    <scope>NUCLEOTIDE SEQUENCE [LARGE SCALE GENOMIC DNA]</scope>
    <source>
        <strain evidence="2 3">ATCC 58844</strain>
    </source>
</reference>
<dbReference type="OrthoDB" id="72441at2759"/>
<name>A0A0X8HSI3_9SACH</name>
<accession>A0A0X8HSI3</accession>